<keyword evidence="9" id="KW-0677">Repeat</keyword>
<evidence type="ECO:0000256" key="3">
    <source>
        <dbReference type="ARBA" id="ARBA00010497"/>
    </source>
</evidence>
<accession>D3BTD4</accession>
<comment type="caution">
    <text evidence="14">The sequence shown here is derived from an EMBL/GenBank/DDBJ whole genome shotgun (WGS) entry which is preliminary data.</text>
</comment>
<keyword evidence="15" id="KW-1185">Reference proteome</keyword>
<dbReference type="InterPro" id="IPR045089">
    <property type="entry name" value="PGGT1B-like"/>
</dbReference>
<dbReference type="FunCoup" id="D3BTD4">
    <property type="interactions" value="97"/>
</dbReference>
<evidence type="ECO:0000256" key="8">
    <source>
        <dbReference type="ARBA" id="ARBA00022723"/>
    </source>
</evidence>
<dbReference type="AlphaFoldDB" id="D3BTD4"/>
<comment type="similarity">
    <text evidence="3">Belongs to the protein prenyltransferase subunit beta family.</text>
</comment>
<dbReference type="Gene3D" id="1.50.10.20">
    <property type="match status" value="1"/>
</dbReference>
<name>D3BTD4_HETP5</name>
<dbReference type="InParanoid" id="D3BTD4"/>
<sequence>MSNTLDIEKHVKYFKRCLNALPSPYAKGLANHLSLTYFVISGLDLLGKIDEIPIAKKDIIDWVYSRQIIPSESNPDDFIKNCGFRGANFLGQPYCGGVGCRCLFDFDMPSIANTYCALAILRIVGDDFGRVNRDAITRSLKLCQQPDGSYVGTPFAGESDMRHLYAACVCSFMMDDWRGIDRDAATKYILASQNYEYGFAQVPGQEAHGGSTYCAVASLSLMGRLDLLTGERRDKLVHWLANKQITGYSGRINKDPDTCYSFWVGATLAILNETKVVDQMLLRGFIYSAQDPNIGGIAKIPQNMPDLLHSYMSLSGLTLLNEPNLRPLNPSLGISQRAAGENWNKILIN</sequence>
<dbReference type="CDD" id="cd02895">
    <property type="entry name" value="GGTase-I"/>
    <property type="match status" value="1"/>
</dbReference>
<dbReference type="InterPro" id="IPR041960">
    <property type="entry name" value="GGTase_I_beta"/>
</dbReference>
<evidence type="ECO:0000256" key="6">
    <source>
        <dbReference type="ARBA" id="ARBA00022602"/>
    </source>
</evidence>
<dbReference type="InterPro" id="IPR001330">
    <property type="entry name" value="Prenyltrans"/>
</dbReference>
<protein>
    <recommendedName>
        <fullName evidence="5">Geranylgeranyl transferase type-1 subunit beta</fullName>
        <ecNumber evidence="4">2.5.1.59</ecNumber>
    </recommendedName>
    <alternativeName>
        <fullName evidence="12">Geranylgeranyl transferase type I subunit beta</fullName>
    </alternativeName>
</protein>
<organism evidence="14 15">
    <name type="scientific">Heterostelium pallidum (strain ATCC 26659 / Pp 5 / PN500)</name>
    <name type="common">Cellular slime mold</name>
    <name type="synonym">Polysphondylium pallidum</name>
    <dbReference type="NCBI Taxonomy" id="670386"/>
    <lineage>
        <taxon>Eukaryota</taxon>
        <taxon>Amoebozoa</taxon>
        <taxon>Evosea</taxon>
        <taxon>Eumycetozoa</taxon>
        <taxon>Dictyostelia</taxon>
        <taxon>Acytosteliales</taxon>
        <taxon>Acytosteliaceae</taxon>
        <taxon>Heterostelium</taxon>
    </lineage>
</organism>
<evidence type="ECO:0000259" key="13">
    <source>
        <dbReference type="Pfam" id="PF00432"/>
    </source>
</evidence>
<evidence type="ECO:0000313" key="14">
    <source>
        <dbReference type="EMBL" id="EFA75351.1"/>
    </source>
</evidence>
<dbReference type="Pfam" id="PF00432">
    <property type="entry name" value="Prenyltrans"/>
    <property type="match status" value="1"/>
</dbReference>
<dbReference type="GeneID" id="31366896"/>
<evidence type="ECO:0000256" key="11">
    <source>
        <dbReference type="ARBA" id="ARBA00022842"/>
    </source>
</evidence>
<dbReference type="PANTHER" id="PTHR11774:SF4">
    <property type="entry name" value="GERANYLGERANYL TRANSFERASE TYPE-1 SUBUNIT BETA"/>
    <property type="match status" value="1"/>
</dbReference>
<evidence type="ECO:0000256" key="7">
    <source>
        <dbReference type="ARBA" id="ARBA00022679"/>
    </source>
</evidence>
<evidence type="ECO:0000256" key="2">
    <source>
        <dbReference type="ARBA" id="ARBA00001947"/>
    </source>
</evidence>
<keyword evidence="8" id="KW-0479">Metal-binding</keyword>
<dbReference type="EMBL" id="ADBJ01000056">
    <property type="protein sequence ID" value="EFA75351.1"/>
    <property type="molecule type" value="Genomic_DNA"/>
</dbReference>
<feature type="domain" description="Prenyltransferase alpha-alpha toroid" evidence="13">
    <location>
        <begin position="5"/>
        <end position="334"/>
    </location>
</feature>
<keyword evidence="6" id="KW-0637">Prenyltransferase</keyword>
<evidence type="ECO:0000256" key="9">
    <source>
        <dbReference type="ARBA" id="ARBA00022737"/>
    </source>
</evidence>
<dbReference type="SUPFAM" id="SSF48239">
    <property type="entry name" value="Terpenoid cyclases/Protein prenyltransferases"/>
    <property type="match status" value="1"/>
</dbReference>
<evidence type="ECO:0000256" key="10">
    <source>
        <dbReference type="ARBA" id="ARBA00022833"/>
    </source>
</evidence>
<dbReference type="Proteomes" id="UP000001396">
    <property type="component" value="Unassembled WGS sequence"/>
</dbReference>
<dbReference type="EC" id="2.5.1.59" evidence="4"/>
<dbReference type="PANTHER" id="PTHR11774">
    <property type="entry name" value="GERANYLGERANYL TRANSFERASE TYPE BETA SUBUNIT"/>
    <property type="match status" value="1"/>
</dbReference>
<evidence type="ECO:0000256" key="4">
    <source>
        <dbReference type="ARBA" id="ARBA00012700"/>
    </source>
</evidence>
<dbReference type="GO" id="GO:0046872">
    <property type="term" value="F:metal ion binding"/>
    <property type="evidence" value="ECO:0007669"/>
    <property type="project" value="UniProtKB-KW"/>
</dbReference>
<gene>
    <name evidence="14" type="ORF">PPL_11428</name>
</gene>
<keyword evidence="7" id="KW-0808">Transferase</keyword>
<proteinExistence type="inferred from homology"/>
<dbReference type="OMA" id="RWCLMRQ"/>
<comment type="cofactor">
    <cofactor evidence="1">
        <name>Mg(2+)</name>
        <dbReference type="ChEBI" id="CHEBI:18420"/>
    </cofactor>
</comment>
<dbReference type="GO" id="GO:0004662">
    <property type="term" value="F:CAAX-protein geranylgeranyltransferase activity"/>
    <property type="evidence" value="ECO:0007669"/>
    <property type="project" value="UniProtKB-EC"/>
</dbReference>
<dbReference type="InterPro" id="IPR008930">
    <property type="entry name" value="Terpenoid_cyclase/PrenylTrfase"/>
</dbReference>
<evidence type="ECO:0000313" key="15">
    <source>
        <dbReference type="Proteomes" id="UP000001396"/>
    </source>
</evidence>
<dbReference type="GO" id="GO:0005953">
    <property type="term" value="C:CAAX-protein geranylgeranyltransferase complex"/>
    <property type="evidence" value="ECO:0007669"/>
    <property type="project" value="InterPro"/>
</dbReference>
<dbReference type="STRING" id="670386.D3BTD4"/>
<keyword evidence="10" id="KW-0862">Zinc</keyword>
<evidence type="ECO:0000256" key="1">
    <source>
        <dbReference type="ARBA" id="ARBA00001946"/>
    </source>
</evidence>
<comment type="cofactor">
    <cofactor evidence="2">
        <name>Zn(2+)</name>
        <dbReference type="ChEBI" id="CHEBI:29105"/>
    </cofactor>
</comment>
<keyword evidence="11" id="KW-0460">Magnesium</keyword>
<dbReference type="RefSeq" id="XP_020427485.1">
    <property type="nucleotide sequence ID" value="XM_020582182.1"/>
</dbReference>
<evidence type="ECO:0000256" key="12">
    <source>
        <dbReference type="ARBA" id="ARBA00031713"/>
    </source>
</evidence>
<evidence type="ECO:0000256" key="5">
    <source>
        <dbReference type="ARBA" id="ARBA00020603"/>
    </source>
</evidence>
<reference evidence="14 15" key="1">
    <citation type="journal article" date="2011" name="Genome Res.">
        <title>Phylogeny-wide analysis of social amoeba genomes highlights ancient origins for complex intercellular communication.</title>
        <authorList>
            <person name="Heidel A.J."/>
            <person name="Lawal H.M."/>
            <person name="Felder M."/>
            <person name="Schilde C."/>
            <person name="Helps N.R."/>
            <person name="Tunggal B."/>
            <person name="Rivero F."/>
            <person name="John U."/>
            <person name="Schleicher M."/>
            <person name="Eichinger L."/>
            <person name="Platzer M."/>
            <person name="Noegel A.A."/>
            <person name="Schaap P."/>
            <person name="Gloeckner G."/>
        </authorList>
    </citation>
    <scope>NUCLEOTIDE SEQUENCE [LARGE SCALE GENOMIC DNA]</scope>
    <source>
        <strain evidence="15">ATCC 26659 / Pp 5 / PN500</strain>
    </source>
</reference>